<dbReference type="RefSeq" id="WP_026417485.1">
    <property type="nucleotide sequence ID" value="NZ_AUBJ02000001.1"/>
</dbReference>
<proteinExistence type="inferred from homology"/>
<evidence type="ECO:0000313" key="8">
    <source>
        <dbReference type="EMBL" id="MCP2332516.1"/>
    </source>
</evidence>
<accession>A0ABT1JLA4</accession>
<sequence length="329" mass="34246">MIVVGGEALVDLVPAARPEPSGTTELADLSPRLGGGPYNVAIALALLDTRVAFLSRVSEDAFGRALVDRLDSSGVDLSLLQRGQEPTTLAVVGLGADGSARYTFYVEGTADRVVADPGPLPAEVRAVCLGTLGMVLEPGASRYEDLLRRESARGTLVALDPNIRAEMIEDAAAYRRRFLGWLPDVGLLKLSVEDAAWLAGVELGEDPEEGLPAVVAAAREWRGAGPAAVVLTLGGDGLLALTGDDEVVRVPGVPVEVVDTIGAGDTVCAALLAWLEDRELLSPDRLRAAGREAWEGALGFAAQAAAITCSRPGAQPPRSGDLAGWRLNS</sequence>
<reference evidence="8 9" key="2">
    <citation type="submission" date="2022-06" db="EMBL/GenBank/DDBJ databases">
        <title>Genomic Encyclopedia of Type Strains, Phase I: the one thousand microbial genomes (KMG-I) project.</title>
        <authorList>
            <person name="Kyrpides N."/>
        </authorList>
    </citation>
    <scope>NUCLEOTIDE SEQUENCE [LARGE SCALE GENOMIC DNA]</scope>
    <source>
        <strain evidence="8 9">DSM 43889</strain>
    </source>
</reference>
<evidence type="ECO:0000256" key="3">
    <source>
        <dbReference type="ARBA" id="ARBA00022741"/>
    </source>
</evidence>
<name>A0ABT1JLA4_ACTCY</name>
<evidence type="ECO:0000256" key="1">
    <source>
        <dbReference type="ARBA" id="ARBA00010688"/>
    </source>
</evidence>
<feature type="domain" description="Carbohydrate kinase PfkB" evidence="7">
    <location>
        <begin position="2"/>
        <end position="317"/>
    </location>
</feature>
<dbReference type="InterPro" id="IPR050306">
    <property type="entry name" value="PfkB_Carbo_kinase"/>
</dbReference>
<evidence type="ECO:0000313" key="9">
    <source>
        <dbReference type="Proteomes" id="UP000791080"/>
    </source>
</evidence>
<evidence type="ECO:0000256" key="5">
    <source>
        <dbReference type="ARBA" id="ARBA00022840"/>
    </source>
</evidence>
<dbReference type="Pfam" id="PF00294">
    <property type="entry name" value="PfkB"/>
    <property type="match status" value="1"/>
</dbReference>
<dbReference type="InterPro" id="IPR011611">
    <property type="entry name" value="PfkB_dom"/>
</dbReference>
<organism evidence="8 9">
    <name type="scientific">Actinoalloteichus caeruleus DSM 43889</name>
    <dbReference type="NCBI Taxonomy" id="1120930"/>
    <lineage>
        <taxon>Bacteria</taxon>
        <taxon>Bacillati</taxon>
        <taxon>Actinomycetota</taxon>
        <taxon>Actinomycetes</taxon>
        <taxon>Pseudonocardiales</taxon>
        <taxon>Pseudonocardiaceae</taxon>
        <taxon>Actinoalloteichus</taxon>
        <taxon>Actinoalloteichus cyanogriseus</taxon>
    </lineage>
</organism>
<dbReference type="EMBL" id="AUBJ02000001">
    <property type="protein sequence ID" value="MCP2332516.1"/>
    <property type="molecule type" value="Genomic_DNA"/>
</dbReference>
<dbReference type="PANTHER" id="PTHR43085:SF1">
    <property type="entry name" value="PSEUDOURIDINE KINASE-RELATED"/>
    <property type="match status" value="1"/>
</dbReference>
<keyword evidence="4" id="KW-0418">Kinase</keyword>
<evidence type="ECO:0000256" key="6">
    <source>
        <dbReference type="SAM" id="MobiDB-lite"/>
    </source>
</evidence>
<keyword evidence="5" id="KW-0067">ATP-binding</keyword>
<reference evidence="8 9" key="1">
    <citation type="submission" date="2013-07" db="EMBL/GenBank/DDBJ databases">
        <authorList>
            <consortium name="DOE Joint Genome Institute"/>
            <person name="Reeve W."/>
            <person name="Huntemann M."/>
            <person name="Han J."/>
            <person name="Chen A."/>
            <person name="Kyrpides N."/>
            <person name="Mavromatis K."/>
            <person name="Markowitz V."/>
            <person name="Palaniappan K."/>
            <person name="Ivanova N."/>
            <person name="Schaumberg A."/>
            <person name="Pati A."/>
            <person name="Liolios K."/>
            <person name="Nordberg H.P."/>
            <person name="Cantor M.N."/>
            <person name="Hua S.X."/>
            <person name="Woyke T."/>
        </authorList>
    </citation>
    <scope>NUCLEOTIDE SEQUENCE [LARGE SCALE GENOMIC DNA]</scope>
    <source>
        <strain evidence="8 9">DSM 43889</strain>
    </source>
</reference>
<dbReference type="Gene3D" id="3.40.1190.20">
    <property type="match status" value="1"/>
</dbReference>
<dbReference type="SUPFAM" id="SSF53613">
    <property type="entry name" value="Ribokinase-like"/>
    <property type="match status" value="1"/>
</dbReference>
<evidence type="ECO:0000256" key="4">
    <source>
        <dbReference type="ARBA" id="ARBA00022777"/>
    </source>
</evidence>
<keyword evidence="3" id="KW-0547">Nucleotide-binding</keyword>
<gene>
    <name evidence="8" type="ORF">G443_002786</name>
</gene>
<dbReference type="PANTHER" id="PTHR43085">
    <property type="entry name" value="HEXOKINASE FAMILY MEMBER"/>
    <property type="match status" value="1"/>
</dbReference>
<keyword evidence="9" id="KW-1185">Reference proteome</keyword>
<dbReference type="PROSITE" id="PS00584">
    <property type="entry name" value="PFKB_KINASES_2"/>
    <property type="match status" value="1"/>
</dbReference>
<evidence type="ECO:0000259" key="7">
    <source>
        <dbReference type="Pfam" id="PF00294"/>
    </source>
</evidence>
<comment type="similarity">
    <text evidence="1">Belongs to the carbohydrate kinase PfkB family.</text>
</comment>
<dbReference type="InterPro" id="IPR029056">
    <property type="entry name" value="Ribokinase-like"/>
</dbReference>
<comment type="caution">
    <text evidence="8">The sequence shown here is derived from an EMBL/GenBank/DDBJ whole genome shotgun (WGS) entry which is preliminary data.</text>
</comment>
<evidence type="ECO:0000256" key="2">
    <source>
        <dbReference type="ARBA" id="ARBA00022679"/>
    </source>
</evidence>
<keyword evidence="2" id="KW-0808">Transferase</keyword>
<dbReference type="InterPro" id="IPR002173">
    <property type="entry name" value="Carboh/pur_kinase_PfkB_CS"/>
</dbReference>
<protein>
    <submittedName>
        <fullName evidence="8">Fructokinase</fullName>
    </submittedName>
</protein>
<dbReference type="CDD" id="cd01167">
    <property type="entry name" value="bac_FRK"/>
    <property type="match status" value="1"/>
</dbReference>
<feature type="region of interest" description="Disordered" evidence="6">
    <location>
        <begin position="310"/>
        <end position="329"/>
    </location>
</feature>
<dbReference type="Proteomes" id="UP000791080">
    <property type="component" value="Unassembled WGS sequence"/>
</dbReference>